<keyword evidence="1" id="KW-0812">Transmembrane</keyword>
<keyword evidence="1" id="KW-1133">Transmembrane helix</keyword>
<evidence type="ECO:0000256" key="1">
    <source>
        <dbReference type="SAM" id="Phobius"/>
    </source>
</evidence>
<comment type="caution">
    <text evidence="2">The sequence shown here is derived from an EMBL/GenBank/DDBJ whole genome shotgun (WGS) entry which is preliminary data.</text>
</comment>
<proteinExistence type="predicted"/>
<dbReference type="AlphaFoldDB" id="A0A7C4KXU1"/>
<keyword evidence="1" id="KW-0472">Membrane</keyword>
<gene>
    <name evidence="2" type="ORF">ENT17_00995</name>
</gene>
<sequence length="79" mass="8544">MALAEKRSISMGNGSNRKGDFFLLFLIGIAFVLLLYFGSDLSSSLNAGQSRQWDPFTPIVNGLSGLGQAITNSFSRMLP</sequence>
<feature type="transmembrane region" description="Helical" evidence="1">
    <location>
        <begin position="21"/>
        <end position="38"/>
    </location>
</feature>
<organism evidence="2">
    <name type="scientific">Bellilinea caldifistulae</name>
    <dbReference type="NCBI Taxonomy" id="360411"/>
    <lineage>
        <taxon>Bacteria</taxon>
        <taxon>Bacillati</taxon>
        <taxon>Chloroflexota</taxon>
        <taxon>Anaerolineae</taxon>
        <taxon>Anaerolineales</taxon>
        <taxon>Anaerolineaceae</taxon>
        <taxon>Bellilinea</taxon>
    </lineage>
</organism>
<evidence type="ECO:0000313" key="2">
    <source>
        <dbReference type="EMBL" id="HGS86176.1"/>
    </source>
</evidence>
<accession>A0A7C4KXU1</accession>
<protein>
    <submittedName>
        <fullName evidence="2">Uncharacterized protein</fullName>
    </submittedName>
</protein>
<name>A0A7C4KXU1_9CHLR</name>
<reference evidence="2" key="1">
    <citation type="journal article" date="2020" name="mSystems">
        <title>Genome- and Community-Level Interaction Insights into Carbon Utilization and Element Cycling Functions of Hydrothermarchaeota in Hydrothermal Sediment.</title>
        <authorList>
            <person name="Zhou Z."/>
            <person name="Liu Y."/>
            <person name="Xu W."/>
            <person name="Pan J."/>
            <person name="Luo Z.H."/>
            <person name="Li M."/>
        </authorList>
    </citation>
    <scope>NUCLEOTIDE SEQUENCE [LARGE SCALE GENOMIC DNA]</scope>
    <source>
        <strain evidence="2">SpSt-556</strain>
    </source>
</reference>
<dbReference type="EMBL" id="DSXR01000014">
    <property type="protein sequence ID" value="HGS86176.1"/>
    <property type="molecule type" value="Genomic_DNA"/>
</dbReference>